<reference evidence="2 3" key="1">
    <citation type="submission" date="2017-09" db="EMBL/GenBank/DDBJ databases">
        <authorList>
            <person name="Ehlers B."/>
            <person name="Leendertz F.H."/>
        </authorList>
    </citation>
    <scope>NUCLEOTIDE SEQUENCE [LARGE SCALE GENOMIC DNA]</scope>
    <source>
        <strain evidence="2 3">CGMCC 4.6857</strain>
    </source>
</reference>
<dbReference type="EMBL" id="OBDY01000007">
    <property type="protein sequence ID" value="SNY45245.1"/>
    <property type="molecule type" value="Genomic_DNA"/>
</dbReference>
<feature type="compositionally biased region" description="Basic and acidic residues" evidence="1">
    <location>
        <begin position="221"/>
        <end position="231"/>
    </location>
</feature>
<proteinExistence type="predicted"/>
<evidence type="ECO:0000313" key="3">
    <source>
        <dbReference type="Proteomes" id="UP000219612"/>
    </source>
</evidence>
<keyword evidence="3" id="KW-1185">Reference proteome</keyword>
<dbReference type="Proteomes" id="UP000219612">
    <property type="component" value="Unassembled WGS sequence"/>
</dbReference>
<gene>
    <name evidence="2" type="ORF">SAMN05421748_107195</name>
</gene>
<sequence>MMVRGGSTLRCDTHRARVEFDGTAVTVWRRFASLLPWRMSRYELWELLEIGWVSLGGEGERRRLSFHLAWDRPSVQITVGFGRDPHHAQPQELLRRWDELVRAISTALASWQRRALEETTGLGPWNEAVWRRVEAIAPEVHVFTEWAGEFRMGDRKPWTHREQIENNMLAPLRGQSGSGGRHSVGESSLERVREQAWTNLVRLLDDERQRSGAAPWPESSAVDHDATTPPV</sequence>
<evidence type="ECO:0000256" key="1">
    <source>
        <dbReference type="SAM" id="MobiDB-lite"/>
    </source>
</evidence>
<organism evidence="2 3">
    <name type="scientific">Paractinoplanes atraurantiacus</name>
    <dbReference type="NCBI Taxonomy" id="1036182"/>
    <lineage>
        <taxon>Bacteria</taxon>
        <taxon>Bacillati</taxon>
        <taxon>Actinomycetota</taxon>
        <taxon>Actinomycetes</taxon>
        <taxon>Micromonosporales</taxon>
        <taxon>Micromonosporaceae</taxon>
        <taxon>Paractinoplanes</taxon>
    </lineage>
</organism>
<protein>
    <submittedName>
        <fullName evidence="2">Uncharacterized protein</fullName>
    </submittedName>
</protein>
<dbReference type="AlphaFoldDB" id="A0A285IB88"/>
<feature type="region of interest" description="Disordered" evidence="1">
    <location>
        <begin position="208"/>
        <end position="231"/>
    </location>
</feature>
<evidence type="ECO:0000313" key="2">
    <source>
        <dbReference type="EMBL" id="SNY45245.1"/>
    </source>
</evidence>
<accession>A0A285IB88</accession>
<name>A0A285IB88_9ACTN</name>